<dbReference type="InterPro" id="IPR005174">
    <property type="entry name" value="KIB1-4_b-propeller"/>
</dbReference>
<keyword evidence="5" id="KW-1185">Reference proteome</keyword>
<dbReference type="SUPFAM" id="SSF52540">
    <property type="entry name" value="P-loop containing nucleoside triphosphate hydrolases"/>
    <property type="match status" value="1"/>
</dbReference>
<dbReference type="Proteomes" id="UP001168877">
    <property type="component" value="Unassembled WGS sequence"/>
</dbReference>
<dbReference type="PRINTS" id="PR00380">
    <property type="entry name" value="KINESINHEAVY"/>
</dbReference>
<dbReference type="GO" id="GO:0008017">
    <property type="term" value="F:microtubule binding"/>
    <property type="evidence" value="ECO:0007669"/>
    <property type="project" value="InterPro"/>
</dbReference>
<dbReference type="InterPro" id="IPR036961">
    <property type="entry name" value="Kinesin_motor_dom_sf"/>
</dbReference>
<reference evidence="4" key="2">
    <citation type="submission" date="2023-06" db="EMBL/GenBank/DDBJ databases">
        <authorList>
            <person name="Swenson N.G."/>
            <person name="Wegrzyn J.L."/>
            <person name="Mcevoy S.L."/>
        </authorList>
    </citation>
    <scope>NUCLEOTIDE SEQUENCE</scope>
    <source>
        <strain evidence="4">NS2018</strain>
        <tissue evidence="4">Leaf</tissue>
    </source>
</reference>
<dbReference type="SMART" id="SM00129">
    <property type="entry name" value="KISc"/>
    <property type="match status" value="1"/>
</dbReference>
<dbReference type="GO" id="GO:0003777">
    <property type="term" value="F:microtubule motor activity"/>
    <property type="evidence" value="ECO:0007669"/>
    <property type="project" value="InterPro"/>
</dbReference>
<evidence type="ECO:0000259" key="3">
    <source>
        <dbReference type="PROSITE" id="PS50067"/>
    </source>
</evidence>
<dbReference type="PANTHER" id="PTHR47968">
    <property type="entry name" value="CENTROMERE PROTEIN E"/>
    <property type="match status" value="1"/>
</dbReference>
<dbReference type="Gene3D" id="3.40.850.10">
    <property type="entry name" value="Kinesin motor domain"/>
    <property type="match status" value="1"/>
</dbReference>
<organism evidence="4 5">
    <name type="scientific">Acer saccharum</name>
    <name type="common">Sugar maple</name>
    <dbReference type="NCBI Taxonomy" id="4024"/>
    <lineage>
        <taxon>Eukaryota</taxon>
        <taxon>Viridiplantae</taxon>
        <taxon>Streptophyta</taxon>
        <taxon>Embryophyta</taxon>
        <taxon>Tracheophyta</taxon>
        <taxon>Spermatophyta</taxon>
        <taxon>Magnoliopsida</taxon>
        <taxon>eudicotyledons</taxon>
        <taxon>Gunneridae</taxon>
        <taxon>Pentapetalae</taxon>
        <taxon>rosids</taxon>
        <taxon>malvids</taxon>
        <taxon>Sapindales</taxon>
        <taxon>Sapindaceae</taxon>
        <taxon>Hippocastanoideae</taxon>
        <taxon>Acereae</taxon>
        <taxon>Acer</taxon>
    </lineage>
</organism>
<name>A0AA39W5L2_ACESA</name>
<protein>
    <recommendedName>
        <fullName evidence="3">Kinesin motor domain-containing protein</fullName>
    </recommendedName>
</protein>
<gene>
    <name evidence="4" type="ORF">LWI29_029890</name>
</gene>
<dbReference type="PANTHER" id="PTHR47968:SF17">
    <property type="entry name" value="KINESIN-LIKE PROTEIN"/>
    <property type="match status" value="1"/>
</dbReference>
<dbReference type="PROSITE" id="PS50067">
    <property type="entry name" value="KINESIN_MOTOR_2"/>
    <property type="match status" value="1"/>
</dbReference>
<evidence type="ECO:0000256" key="1">
    <source>
        <dbReference type="ARBA" id="ARBA00023175"/>
    </source>
</evidence>
<dbReference type="InterPro" id="IPR027417">
    <property type="entry name" value="P-loop_NTPase"/>
</dbReference>
<dbReference type="Pfam" id="PF00225">
    <property type="entry name" value="Kinesin"/>
    <property type="match status" value="1"/>
</dbReference>
<proteinExistence type="inferred from homology"/>
<evidence type="ECO:0000313" key="5">
    <source>
        <dbReference type="Proteomes" id="UP001168877"/>
    </source>
</evidence>
<comment type="caution">
    <text evidence="2">Lacks conserved residue(s) required for the propagation of feature annotation.</text>
</comment>
<dbReference type="GO" id="GO:0005524">
    <property type="term" value="F:ATP binding"/>
    <property type="evidence" value="ECO:0007669"/>
    <property type="project" value="InterPro"/>
</dbReference>
<sequence length="607" mass="70249">MTKSNWADLPTEVLRMIMEKLFWSERLPSCLVKKTWHKCFLEIQNEQQFLPWVLSYGRGGICRLGDPSVPAASSIVKETNIYLLDGAVACASRHGWVLFEKKLDDPDNTLTDFYYQYLSYSPFTDEVIKFPKLKMGHDRKATLFQSPSSPGCMVVISFSTLYTDLRIKTCHPGDKSWKILEFKFGSRPCGYEYERISDLAWAGDFVYCVLTERELGLRPKDDKCRIKMGAFNIKKQDWKVFSGFLPNKNNRWYHCLSVTFKGDILVQINNRNRRRMQFWRFDLSEEKWVDVDDEIIKKQVIFKAACTSYPEGYTSFTVPAVRDARQYAGMVFSLDYIYFHYPYNFTCFPFDHIPDFESHPCVNIEDYKWLKEDWREAITETVCVHGIDTETFVFKDEKEEDFSFSFDRVFYEKSEQVEVYEFLVLPIVQGSEKVEKTGAEGRVLDEAKTINKSLSALGNVINALTCGSPGKTNHIPYRDSKLTRILQDALKRERLDVEDVNLLEELFILEGIFFDPNSIEELEQALEDVTTQTISALYQAVEDLVCTTELKCENKALKARVTAAEKLNALQTEAVENGNTNVLQKISDLLSLFVSRIRSFSAFKMPK</sequence>
<comment type="caution">
    <text evidence="4">The sequence shown here is derived from an EMBL/GenBank/DDBJ whole genome shotgun (WGS) entry which is preliminary data.</text>
</comment>
<dbReference type="Pfam" id="PF03478">
    <property type="entry name" value="Beta-prop_KIB1-4"/>
    <property type="match status" value="1"/>
</dbReference>
<evidence type="ECO:0000256" key="2">
    <source>
        <dbReference type="PROSITE-ProRule" id="PRU00283"/>
    </source>
</evidence>
<reference evidence="4" key="1">
    <citation type="journal article" date="2022" name="Plant J.">
        <title>Strategies of tolerance reflected in two North American maple genomes.</title>
        <authorList>
            <person name="McEvoy S.L."/>
            <person name="Sezen U.U."/>
            <person name="Trouern-Trend A."/>
            <person name="McMahon S.M."/>
            <person name="Schaberg P.G."/>
            <person name="Yang J."/>
            <person name="Wegrzyn J.L."/>
            <person name="Swenson N.G."/>
        </authorList>
    </citation>
    <scope>NUCLEOTIDE SEQUENCE</scope>
    <source>
        <strain evidence="4">NS2018</strain>
    </source>
</reference>
<dbReference type="AlphaFoldDB" id="A0AA39W5L2"/>
<comment type="similarity">
    <text evidence="2">Belongs to the TRAFAC class myosin-kinesin ATPase superfamily. Kinesin family.</text>
</comment>
<feature type="domain" description="Kinesin motor" evidence="3">
    <location>
        <begin position="430"/>
        <end position="490"/>
    </location>
</feature>
<dbReference type="GO" id="GO:0007018">
    <property type="term" value="P:microtubule-based movement"/>
    <property type="evidence" value="ECO:0007669"/>
    <property type="project" value="InterPro"/>
</dbReference>
<keyword evidence="1" id="KW-0505">Motor protein</keyword>
<dbReference type="InterPro" id="IPR027640">
    <property type="entry name" value="Kinesin-like_fam"/>
</dbReference>
<dbReference type="InterPro" id="IPR001752">
    <property type="entry name" value="Kinesin_motor_dom"/>
</dbReference>
<accession>A0AA39W5L2</accession>
<evidence type="ECO:0000313" key="4">
    <source>
        <dbReference type="EMBL" id="KAK0602051.1"/>
    </source>
</evidence>
<dbReference type="EMBL" id="JAUESC010000003">
    <property type="protein sequence ID" value="KAK0602051.1"/>
    <property type="molecule type" value="Genomic_DNA"/>
</dbReference>